<dbReference type="PANTHER" id="PTHR46582">
    <property type="entry name" value="ZINC FINGER CCCH DOMAIN-CONTAINING PROTEIN 18"/>
    <property type="match status" value="1"/>
</dbReference>
<evidence type="ECO:0000313" key="8">
    <source>
        <dbReference type="EMBL" id="SSX33549.1"/>
    </source>
</evidence>
<protein>
    <submittedName>
        <fullName evidence="7">CSON006609 protein</fullName>
    </submittedName>
</protein>
<dbReference type="AlphaFoldDB" id="A0A336LBP2"/>
<feature type="region of interest" description="Disordered" evidence="5">
    <location>
        <begin position="374"/>
        <end position="559"/>
    </location>
</feature>
<sequence>MESEESLSNDSFKSQKRKSKSKESSPVKGNTEKEKCQLDMSHEDLSDVSDLESDDTNSQKFKNGKPSSHDSIDLRNKLEQKKNIPKAILTSPDKNEKKNDEDILDFEAEEGECNEERNEMTKDDSDKKIVLSDLEDGEELEEGELSEEDGKRPEENEPKPVCRFYTRGQCTWGMSCRFLHPGVTDKGNYTMFDMVRPVPMSQPGFAKVPNLHDLRETRPPVYGLLPTQGAYIGTANVRSSTTPIATVDNINESAWERGLRTAKEMMRKASKRKEQDIDFEDKKMNLSLTQEELEKDNYYIRDRGSNNMSPAFKSTVYSPNQHMHRPILEESTYGRMPRYRDSAPAHKVYYEDNEKRRARPLREVIVEKADQWNDPWMRSKSPGHKRLNSKRDRRSYNSNSSYSSSSSSNSDTSSDSSTSSTKHLTRKKITSPVKRYERNIISPPSDRRYEKNTLTPKRKVLSPRKNTISTVSGKKRGTSSSSNSESSESTESEDDSSTSSTSGSSDDSTTIKHVRSRDKVLHERKMASKKVELSMKRSPVLKDDEKNLSGSKKSNRREELLKQLKAVEDAIARKRSKFN</sequence>
<gene>
    <name evidence="7" type="primary">CSON006609</name>
</gene>
<dbReference type="PANTHER" id="PTHR46582:SF1">
    <property type="entry name" value="ZINC FINGER CCCH DOMAIN-CONTAINING PROTEIN 18"/>
    <property type="match status" value="1"/>
</dbReference>
<dbReference type="InterPro" id="IPR036855">
    <property type="entry name" value="Znf_CCCH_sf"/>
</dbReference>
<keyword evidence="3 4" id="KW-0862">Zinc</keyword>
<dbReference type="SMART" id="SM00356">
    <property type="entry name" value="ZnF_C3H1"/>
    <property type="match status" value="1"/>
</dbReference>
<feature type="compositionally biased region" description="Basic residues" evidence="5">
    <location>
        <begin position="381"/>
        <end position="393"/>
    </location>
</feature>
<evidence type="ECO:0000256" key="5">
    <source>
        <dbReference type="SAM" id="MobiDB-lite"/>
    </source>
</evidence>
<evidence type="ECO:0000256" key="1">
    <source>
        <dbReference type="ARBA" id="ARBA00022723"/>
    </source>
</evidence>
<keyword evidence="2 4" id="KW-0863">Zinc-finger</keyword>
<feature type="compositionally biased region" description="Basic and acidic residues" evidence="5">
    <location>
        <begin position="67"/>
        <end position="82"/>
    </location>
</feature>
<dbReference type="InterPro" id="IPR052647">
    <property type="entry name" value="Zinc_finger_CCCH-type"/>
</dbReference>
<dbReference type="Pfam" id="PF18044">
    <property type="entry name" value="zf-CCCH_4"/>
    <property type="match status" value="1"/>
</dbReference>
<evidence type="ECO:0000256" key="3">
    <source>
        <dbReference type="ARBA" id="ARBA00022833"/>
    </source>
</evidence>
<evidence type="ECO:0000256" key="2">
    <source>
        <dbReference type="ARBA" id="ARBA00022771"/>
    </source>
</evidence>
<reference evidence="8" key="2">
    <citation type="submission" date="2018-07" db="EMBL/GenBank/DDBJ databases">
        <authorList>
            <person name="Quirk P.G."/>
            <person name="Krulwich T.A."/>
        </authorList>
    </citation>
    <scope>NUCLEOTIDE SEQUENCE</scope>
</reference>
<dbReference type="GO" id="GO:0003723">
    <property type="term" value="F:RNA binding"/>
    <property type="evidence" value="ECO:0007669"/>
    <property type="project" value="TreeGrafter"/>
</dbReference>
<name>A0A336LBP2_CULSO</name>
<feature type="compositionally biased region" description="Basic and acidic residues" evidence="5">
    <location>
        <begin position="114"/>
        <end position="130"/>
    </location>
</feature>
<feature type="compositionally biased region" description="Basic and acidic residues" evidence="5">
    <location>
        <begin position="517"/>
        <end position="547"/>
    </location>
</feature>
<dbReference type="GO" id="GO:0071011">
    <property type="term" value="C:precatalytic spliceosome"/>
    <property type="evidence" value="ECO:0007669"/>
    <property type="project" value="TreeGrafter"/>
</dbReference>
<proteinExistence type="predicted"/>
<feature type="compositionally biased region" description="Low complexity" evidence="5">
    <location>
        <begin position="396"/>
        <end position="422"/>
    </location>
</feature>
<accession>A0A336LBP2</accession>
<feature type="compositionally biased region" description="Low complexity" evidence="5">
    <location>
        <begin position="497"/>
        <end position="508"/>
    </location>
</feature>
<dbReference type="Gene3D" id="4.10.1000.10">
    <property type="entry name" value="Zinc finger, CCCH-type"/>
    <property type="match status" value="1"/>
</dbReference>
<dbReference type="EMBL" id="UFQS01002480">
    <property type="protein sequence ID" value="SSX14133.1"/>
    <property type="molecule type" value="Genomic_DNA"/>
</dbReference>
<feature type="domain" description="C3H1-type" evidence="6">
    <location>
        <begin position="156"/>
        <end position="183"/>
    </location>
</feature>
<feature type="region of interest" description="Disordered" evidence="5">
    <location>
        <begin position="1"/>
        <end position="160"/>
    </location>
</feature>
<evidence type="ECO:0000256" key="4">
    <source>
        <dbReference type="PROSITE-ProRule" id="PRU00723"/>
    </source>
</evidence>
<feature type="compositionally biased region" description="Acidic residues" evidence="5">
    <location>
        <begin position="46"/>
        <end position="55"/>
    </location>
</feature>
<feature type="zinc finger region" description="C3H1-type" evidence="4">
    <location>
        <begin position="156"/>
        <end position="183"/>
    </location>
</feature>
<dbReference type="VEuPathDB" id="VectorBase:CSON006609"/>
<evidence type="ECO:0000313" key="7">
    <source>
        <dbReference type="EMBL" id="SSX14133.1"/>
    </source>
</evidence>
<feature type="compositionally biased region" description="Basic and acidic residues" evidence="5">
    <location>
        <begin position="148"/>
        <end position="160"/>
    </location>
</feature>
<feature type="compositionally biased region" description="Acidic residues" evidence="5">
    <location>
        <begin position="102"/>
        <end position="113"/>
    </location>
</feature>
<reference evidence="7" key="1">
    <citation type="submission" date="2018-04" db="EMBL/GenBank/DDBJ databases">
        <authorList>
            <person name="Go L.Y."/>
            <person name="Mitchell J.A."/>
        </authorList>
    </citation>
    <scope>NUCLEOTIDE SEQUENCE</scope>
    <source>
        <tissue evidence="7">Whole organism</tissue>
    </source>
</reference>
<evidence type="ECO:0000259" key="6">
    <source>
        <dbReference type="PROSITE" id="PS50103"/>
    </source>
</evidence>
<feature type="compositionally biased region" description="Low complexity" evidence="5">
    <location>
        <begin position="478"/>
        <end position="487"/>
    </location>
</feature>
<dbReference type="InterPro" id="IPR000571">
    <property type="entry name" value="Znf_CCCH"/>
</dbReference>
<dbReference type="OMA" id="CEMESDR"/>
<organism evidence="7">
    <name type="scientific">Culicoides sonorensis</name>
    <name type="common">Biting midge</name>
    <dbReference type="NCBI Taxonomy" id="179676"/>
    <lineage>
        <taxon>Eukaryota</taxon>
        <taxon>Metazoa</taxon>
        <taxon>Ecdysozoa</taxon>
        <taxon>Arthropoda</taxon>
        <taxon>Hexapoda</taxon>
        <taxon>Insecta</taxon>
        <taxon>Pterygota</taxon>
        <taxon>Neoptera</taxon>
        <taxon>Endopterygota</taxon>
        <taxon>Diptera</taxon>
        <taxon>Nematocera</taxon>
        <taxon>Chironomoidea</taxon>
        <taxon>Ceratopogonidae</taxon>
        <taxon>Ceratopogoninae</taxon>
        <taxon>Culicoides</taxon>
        <taxon>Monoculicoides</taxon>
    </lineage>
</organism>
<feature type="compositionally biased region" description="Basic and acidic residues" evidence="5">
    <location>
        <begin position="21"/>
        <end position="45"/>
    </location>
</feature>
<dbReference type="InterPro" id="IPR041367">
    <property type="entry name" value="Znf-CCCH_4"/>
</dbReference>
<feature type="compositionally biased region" description="Acidic residues" evidence="5">
    <location>
        <begin position="133"/>
        <end position="147"/>
    </location>
</feature>
<dbReference type="GO" id="GO:0008270">
    <property type="term" value="F:zinc ion binding"/>
    <property type="evidence" value="ECO:0007669"/>
    <property type="project" value="UniProtKB-KW"/>
</dbReference>
<dbReference type="EMBL" id="UFQT01002480">
    <property type="protein sequence ID" value="SSX33549.1"/>
    <property type="molecule type" value="Genomic_DNA"/>
</dbReference>
<dbReference type="PROSITE" id="PS50103">
    <property type="entry name" value="ZF_C3H1"/>
    <property type="match status" value="1"/>
</dbReference>
<dbReference type="SUPFAM" id="SSF90229">
    <property type="entry name" value="CCCH zinc finger"/>
    <property type="match status" value="1"/>
</dbReference>
<keyword evidence="1 4" id="KW-0479">Metal-binding</keyword>